<name>A0A0F9WD97_9MICR</name>
<comment type="caution">
    <text evidence="4">The sequence shown here is derived from an EMBL/GenBank/DDBJ whole genome shotgun (WGS) entry which is preliminary data.</text>
</comment>
<evidence type="ECO:0000256" key="2">
    <source>
        <dbReference type="ARBA" id="ARBA00022679"/>
    </source>
</evidence>
<dbReference type="AlphaFoldDB" id="A0A0F9WD97"/>
<dbReference type="InterPro" id="IPR018520">
    <property type="entry name" value="UPP_synth-like_CS"/>
</dbReference>
<dbReference type="GO" id="GO:0045547">
    <property type="term" value="F:ditrans,polycis-polyprenyl diphosphate synthase [(2E,6E)-farnesyl diphosphate specific] activity"/>
    <property type="evidence" value="ECO:0007669"/>
    <property type="project" value="TreeGrafter"/>
</dbReference>
<evidence type="ECO:0000313" key="5">
    <source>
        <dbReference type="Proteomes" id="UP000034350"/>
    </source>
</evidence>
<feature type="transmembrane region" description="Helical" evidence="3">
    <location>
        <begin position="57"/>
        <end position="79"/>
    </location>
</feature>
<dbReference type="Gene3D" id="3.40.1180.10">
    <property type="entry name" value="Decaprenyl diphosphate synthase-like"/>
    <property type="match status" value="2"/>
</dbReference>
<dbReference type="VEuPathDB" id="MicrosporidiaDB:NCER_100483"/>
<dbReference type="VEuPathDB" id="MicrosporidiaDB:G9O61_00g013920"/>
<dbReference type="CDD" id="cd00475">
    <property type="entry name" value="Cis_IPPS"/>
    <property type="match status" value="1"/>
</dbReference>
<dbReference type="InterPro" id="IPR036424">
    <property type="entry name" value="UPP_synth-like_sf"/>
</dbReference>
<dbReference type="InterPro" id="IPR001441">
    <property type="entry name" value="UPP_synth-like"/>
</dbReference>
<evidence type="ECO:0000256" key="3">
    <source>
        <dbReference type="SAM" id="Phobius"/>
    </source>
</evidence>
<comment type="similarity">
    <text evidence="1">Belongs to the UPP synthase family.</text>
</comment>
<keyword evidence="2" id="KW-0808">Transferase</keyword>
<dbReference type="VEuPathDB" id="MicrosporidiaDB:AAJ76_2200035601"/>
<sequence length="281" mass="33534">MKYAQNKTIRKFLYFFDIHTLYINTCVKIITFLEWLINNNNLLPVYRLITWHSKLHPFYFTIVQIFPLLSLFLFINYRLQFYIVKDLKIAFIADGNRRYLKKMNKDIEQVKEDGLKRIKEIIEFCNQFNIPEVGFYCFSIKNFKRSDKEVQNVLQLLTYNPYITNYKVRVIGNLDLLPPAIGENMRKLEISTKNNTGIIVNLFIAYSTQDEVENGIKFTGEVDLIVRTSGEKRLSDFLILQCCRGTNIFFCDFLWPEITLVHLYLIMLKYKLEQIFFKKVK</sequence>
<keyword evidence="3" id="KW-0472">Membrane</keyword>
<dbReference type="RefSeq" id="XP_024331153.1">
    <property type="nucleotide sequence ID" value="XM_024474636.1"/>
</dbReference>
<dbReference type="Pfam" id="PF01255">
    <property type="entry name" value="Prenyltransf"/>
    <property type="match status" value="2"/>
</dbReference>
<dbReference type="PANTHER" id="PTHR10291">
    <property type="entry name" value="DEHYDRODOLICHYL DIPHOSPHATE SYNTHASE FAMILY MEMBER"/>
    <property type="match status" value="1"/>
</dbReference>
<reference evidence="4 5" key="1">
    <citation type="journal article" date="2015" name="Environ. Microbiol.">
        <title>Genome analyses suggest the presence of polyploidy and recent human-driven expansions in eight global populations of the honeybee pathogen Nosema ceranae.</title>
        <authorList>
            <person name="Pelin A."/>
            <person name="Selman M."/>
            <person name="Aris-Brosou S."/>
            <person name="Farinelli L."/>
            <person name="Corradi N."/>
        </authorList>
    </citation>
    <scope>NUCLEOTIDE SEQUENCE [LARGE SCALE GENOMIC DNA]</scope>
    <source>
        <strain evidence="4 5">PA08 1199</strain>
    </source>
</reference>
<dbReference type="PROSITE" id="PS01066">
    <property type="entry name" value="UPP_SYNTHASE"/>
    <property type="match status" value="1"/>
</dbReference>
<dbReference type="Proteomes" id="UP000034350">
    <property type="component" value="Unassembled WGS sequence"/>
</dbReference>
<dbReference type="SUPFAM" id="SSF64005">
    <property type="entry name" value="Undecaprenyl diphosphate synthase"/>
    <property type="match status" value="1"/>
</dbReference>
<dbReference type="EMBL" id="JPQZ01000022">
    <property type="protein sequence ID" value="KKO75411.1"/>
    <property type="molecule type" value="Genomic_DNA"/>
</dbReference>
<organism evidence="4 5">
    <name type="scientific">Vairimorpha ceranae</name>
    <dbReference type="NCBI Taxonomy" id="40302"/>
    <lineage>
        <taxon>Eukaryota</taxon>
        <taxon>Fungi</taxon>
        <taxon>Fungi incertae sedis</taxon>
        <taxon>Microsporidia</taxon>
        <taxon>Nosematidae</taxon>
        <taxon>Vairimorpha</taxon>
    </lineage>
</organism>
<dbReference type="PANTHER" id="PTHR10291:SF43">
    <property type="entry name" value="DEHYDRODOLICHYL DIPHOSPHATE SYNTHASE COMPLEX SUBUNIT DHDDS"/>
    <property type="match status" value="1"/>
</dbReference>
<dbReference type="OrthoDB" id="4173905at2759"/>
<dbReference type="GeneID" id="36319561"/>
<protein>
    <submittedName>
        <fullName evidence="4">Undecaprenyl pyrophosphate synthetase</fullName>
    </submittedName>
</protein>
<evidence type="ECO:0000313" key="4">
    <source>
        <dbReference type="EMBL" id="KKO75411.1"/>
    </source>
</evidence>
<gene>
    <name evidence="4" type="ORF">AAJ76_2200035601</name>
</gene>
<keyword evidence="5" id="KW-1185">Reference proteome</keyword>
<dbReference type="OMA" id="DFRAPHF"/>
<proteinExistence type="inferred from homology"/>
<accession>A0A0F9WD97</accession>
<feature type="transmembrane region" description="Helical" evidence="3">
    <location>
        <begin position="12"/>
        <end position="37"/>
    </location>
</feature>
<dbReference type="GO" id="GO:0016094">
    <property type="term" value="P:polyprenol biosynthetic process"/>
    <property type="evidence" value="ECO:0007669"/>
    <property type="project" value="TreeGrafter"/>
</dbReference>
<evidence type="ECO:0000256" key="1">
    <source>
        <dbReference type="ARBA" id="ARBA00005432"/>
    </source>
</evidence>
<keyword evidence="3" id="KW-1133">Transmembrane helix</keyword>
<keyword evidence="3" id="KW-0812">Transmembrane</keyword>
<dbReference type="GO" id="GO:0005783">
    <property type="term" value="C:endoplasmic reticulum"/>
    <property type="evidence" value="ECO:0007669"/>
    <property type="project" value="TreeGrafter"/>
</dbReference>